<reference evidence="3" key="1">
    <citation type="submission" date="2020-01" db="EMBL/GenBank/DDBJ databases">
        <authorList>
            <consortium name="DOE Joint Genome Institute"/>
            <person name="Haridas S."/>
            <person name="Albert R."/>
            <person name="Binder M."/>
            <person name="Bloem J."/>
            <person name="Labutti K."/>
            <person name="Salamov A."/>
            <person name="Andreopoulos B."/>
            <person name="Baker S.E."/>
            <person name="Barry K."/>
            <person name="Bills G."/>
            <person name="Bluhm B.H."/>
            <person name="Cannon C."/>
            <person name="Castanera R."/>
            <person name="Culley D.E."/>
            <person name="Daum C."/>
            <person name="Ezra D."/>
            <person name="Gonzalez J.B."/>
            <person name="Henrissat B."/>
            <person name="Kuo A."/>
            <person name="Liang C."/>
            <person name="Lipzen A."/>
            <person name="Lutzoni F."/>
            <person name="Magnuson J."/>
            <person name="Mondo S."/>
            <person name="Nolan M."/>
            <person name="Ohm R."/>
            <person name="Pangilinan J."/>
            <person name="Park H.-J."/>
            <person name="Ramirez L."/>
            <person name="Alfaro M."/>
            <person name="Sun H."/>
            <person name="Tritt A."/>
            <person name="Yoshinaga Y."/>
            <person name="Zwiers L.-H."/>
            <person name="Turgeon B.G."/>
            <person name="Goodwin S.B."/>
            <person name="Spatafora J.W."/>
            <person name="Crous P.W."/>
            <person name="Grigoriev I.V."/>
        </authorList>
    </citation>
    <scope>NUCLEOTIDE SEQUENCE</scope>
    <source>
        <strain evidence="3">P77</strain>
    </source>
</reference>
<evidence type="ECO:0000256" key="1">
    <source>
        <dbReference type="ARBA" id="ARBA00038310"/>
    </source>
</evidence>
<proteinExistence type="inferred from homology"/>
<dbReference type="PANTHER" id="PTHR43569">
    <property type="entry name" value="AMIDOHYDROLASE"/>
    <property type="match status" value="1"/>
</dbReference>
<dbReference type="PANTHER" id="PTHR43569:SF2">
    <property type="entry name" value="AMIDOHYDROLASE-RELATED DOMAIN-CONTAINING PROTEIN"/>
    <property type="match status" value="1"/>
</dbReference>
<feature type="domain" description="Amidohydrolase-related" evidence="2">
    <location>
        <begin position="244"/>
        <end position="377"/>
    </location>
</feature>
<dbReference type="Gene3D" id="3.20.20.140">
    <property type="entry name" value="Metal-dependent hydrolases"/>
    <property type="match status" value="1"/>
</dbReference>
<keyword evidence="4" id="KW-1185">Reference proteome</keyword>
<dbReference type="EMBL" id="ML975335">
    <property type="protein sequence ID" value="KAF1832590.1"/>
    <property type="molecule type" value="Genomic_DNA"/>
</dbReference>
<dbReference type="GO" id="GO:0016787">
    <property type="term" value="F:hydrolase activity"/>
    <property type="evidence" value="ECO:0007669"/>
    <property type="project" value="InterPro"/>
</dbReference>
<dbReference type="InterPro" id="IPR052350">
    <property type="entry name" value="Metallo-dep_Lactonases"/>
</dbReference>
<organism evidence="3 4">
    <name type="scientific">Decorospora gaudefroyi</name>
    <dbReference type="NCBI Taxonomy" id="184978"/>
    <lineage>
        <taxon>Eukaryota</taxon>
        <taxon>Fungi</taxon>
        <taxon>Dikarya</taxon>
        <taxon>Ascomycota</taxon>
        <taxon>Pezizomycotina</taxon>
        <taxon>Dothideomycetes</taxon>
        <taxon>Pleosporomycetidae</taxon>
        <taxon>Pleosporales</taxon>
        <taxon>Pleosporineae</taxon>
        <taxon>Pleosporaceae</taxon>
        <taxon>Decorospora</taxon>
    </lineage>
</organism>
<gene>
    <name evidence="3" type="ORF">BDW02DRAFT_649019</name>
</gene>
<dbReference type="InterPro" id="IPR032466">
    <property type="entry name" value="Metal_Hydrolase"/>
</dbReference>
<dbReference type="Proteomes" id="UP000800040">
    <property type="component" value="Unassembled WGS sequence"/>
</dbReference>
<dbReference type="InterPro" id="IPR006680">
    <property type="entry name" value="Amidohydro-rel"/>
</dbReference>
<sequence length="412" mass="46331">MPASPSRILDSHIHLWPSTATSPSGHGWMTPGHRLAKRHGISDYLAITDPIPAGFVYVETDRYLPTTFPPFRNEDSDAEIRSKIEVWAKEPLEEIRFLRRMVEGRAEEGDGFVDGEAAERMKGCVLWAPFPLLDTLFALYLQMAEEVAGPLLWGKVVGFRYLLQGTKEDEGVVAGTLTKHVWQSALWVLNLCALRRGRDGAGWCFDIGVDTHRDGVKPFQAVRELIRSLRDEEARGHPPPGKPVRLVLNHLVKPPLSSQPTQPDDQWLRGLSALASDTNIYMKLSGAFNEFDEPTPSDIPTLIKALTPFLDYVFACFHNRVMFGSDWPVCNVGGPRGETGNWKLWREVVEAWMEKRKFGEEERERIWWGAAAEAYGIELVSENDWISHVVFPSKDSSTPDSLKRDVHGAGCT</sequence>
<dbReference type="SUPFAM" id="SSF51556">
    <property type="entry name" value="Metallo-dependent hydrolases"/>
    <property type="match status" value="1"/>
</dbReference>
<dbReference type="Pfam" id="PF04909">
    <property type="entry name" value="Amidohydro_2"/>
    <property type="match status" value="1"/>
</dbReference>
<comment type="similarity">
    <text evidence="1">Belongs to the metallo-dependent hydrolases superfamily.</text>
</comment>
<dbReference type="AlphaFoldDB" id="A0A6A5K8H2"/>
<evidence type="ECO:0000313" key="4">
    <source>
        <dbReference type="Proteomes" id="UP000800040"/>
    </source>
</evidence>
<evidence type="ECO:0000313" key="3">
    <source>
        <dbReference type="EMBL" id="KAF1832590.1"/>
    </source>
</evidence>
<protein>
    <recommendedName>
        <fullName evidence="2">Amidohydrolase-related domain-containing protein</fullName>
    </recommendedName>
</protein>
<evidence type="ECO:0000259" key="2">
    <source>
        <dbReference type="Pfam" id="PF04909"/>
    </source>
</evidence>
<dbReference type="OrthoDB" id="2135488at2759"/>
<name>A0A6A5K8H2_9PLEO</name>
<accession>A0A6A5K8H2</accession>